<feature type="non-terminal residue" evidence="1">
    <location>
        <position position="44"/>
    </location>
</feature>
<dbReference type="Gene3D" id="3.30.420.10">
    <property type="entry name" value="Ribonuclease H-like superfamily/Ribonuclease H"/>
    <property type="match status" value="1"/>
</dbReference>
<dbReference type="InterPro" id="IPR036397">
    <property type="entry name" value="RNaseH_sf"/>
</dbReference>
<dbReference type="EMBL" id="GL439651">
    <property type="protein sequence ID" value="EFN66881.1"/>
    <property type="molecule type" value="Genomic_DNA"/>
</dbReference>
<accession>E2AI59</accession>
<dbReference type="GO" id="GO:0003676">
    <property type="term" value="F:nucleic acid binding"/>
    <property type="evidence" value="ECO:0007669"/>
    <property type="project" value="InterPro"/>
</dbReference>
<dbReference type="InParanoid" id="E2AI59"/>
<sequence>DLMPMDFFMWVILKNKIYYTLPKNAEILKNKICNACAEITSLML</sequence>
<reference evidence="1 2" key="1">
    <citation type="journal article" date="2010" name="Science">
        <title>Genomic comparison of the ants Camponotus floridanus and Harpegnathos saltator.</title>
        <authorList>
            <person name="Bonasio R."/>
            <person name="Zhang G."/>
            <person name="Ye C."/>
            <person name="Mutti N.S."/>
            <person name="Fang X."/>
            <person name="Qin N."/>
            <person name="Donahue G."/>
            <person name="Yang P."/>
            <person name="Li Q."/>
            <person name="Li C."/>
            <person name="Zhang P."/>
            <person name="Huang Z."/>
            <person name="Berger S.L."/>
            <person name="Reinberg D."/>
            <person name="Wang J."/>
            <person name="Liebig J."/>
        </authorList>
    </citation>
    <scope>NUCLEOTIDE SEQUENCE [LARGE SCALE GENOMIC DNA]</scope>
    <source>
        <strain evidence="2">C129</strain>
    </source>
</reference>
<organism evidence="2">
    <name type="scientific">Camponotus floridanus</name>
    <name type="common">Florida carpenter ant</name>
    <dbReference type="NCBI Taxonomy" id="104421"/>
    <lineage>
        <taxon>Eukaryota</taxon>
        <taxon>Metazoa</taxon>
        <taxon>Ecdysozoa</taxon>
        <taxon>Arthropoda</taxon>
        <taxon>Hexapoda</taxon>
        <taxon>Insecta</taxon>
        <taxon>Pterygota</taxon>
        <taxon>Neoptera</taxon>
        <taxon>Endopterygota</taxon>
        <taxon>Hymenoptera</taxon>
        <taxon>Apocrita</taxon>
        <taxon>Aculeata</taxon>
        <taxon>Formicoidea</taxon>
        <taxon>Formicidae</taxon>
        <taxon>Formicinae</taxon>
        <taxon>Camponotus</taxon>
    </lineage>
</organism>
<evidence type="ECO:0000313" key="2">
    <source>
        <dbReference type="Proteomes" id="UP000000311"/>
    </source>
</evidence>
<keyword evidence="2" id="KW-1185">Reference proteome</keyword>
<gene>
    <name evidence="1" type="ORF">EAG_06181</name>
</gene>
<protein>
    <submittedName>
        <fullName evidence="1">Uncharacterized protein</fullName>
    </submittedName>
</protein>
<dbReference type="Proteomes" id="UP000000311">
    <property type="component" value="Unassembled WGS sequence"/>
</dbReference>
<feature type="non-terminal residue" evidence="1">
    <location>
        <position position="1"/>
    </location>
</feature>
<evidence type="ECO:0000313" key="1">
    <source>
        <dbReference type="EMBL" id="EFN66881.1"/>
    </source>
</evidence>
<dbReference type="AlphaFoldDB" id="E2AI59"/>
<proteinExistence type="predicted"/>
<name>E2AI59_CAMFO</name>